<dbReference type="GO" id="GO:0016740">
    <property type="term" value="F:transferase activity"/>
    <property type="evidence" value="ECO:0007669"/>
    <property type="project" value="UniProtKB-KW"/>
</dbReference>
<keyword evidence="2" id="KW-0808">Transferase</keyword>
<dbReference type="InterPro" id="IPR015421">
    <property type="entry name" value="PyrdxlP-dep_Trfase_major"/>
</dbReference>
<dbReference type="SUPFAM" id="SSF53383">
    <property type="entry name" value="PLP-dependent transferases"/>
    <property type="match status" value="1"/>
</dbReference>
<dbReference type="AlphaFoldDB" id="A0A4Y3TRG0"/>
<dbReference type="PANTHER" id="PTHR13693">
    <property type="entry name" value="CLASS II AMINOTRANSFERASE/8-AMINO-7-OXONONANOATE SYNTHASE"/>
    <property type="match status" value="1"/>
</dbReference>
<comment type="similarity">
    <text evidence="4">Belongs to the class-II pyridoxal-phosphate-dependent aminotransferase family.</text>
</comment>
<comment type="caution">
    <text evidence="6">The sequence shown here is derived from an EMBL/GenBank/DDBJ whole genome shotgun (WGS) entry which is preliminary data.</text>
</comment>
<dbReference type="InterPro" id="IPR004839">
    <property type="entry name" value="Aminotransferase_I/II_large"/>
</dbReference>
<accession>A0A4Y3TRG0</accession>
<dbReference type="InterPro" id="IPR015422">
    <property type="entry name" value="PyrdxlP-dep_Trfase_small"/>
</dbReference>
<name>A0A4Y3TRG0_9PROT</name>
<reference evidence="6 7" key="1">
    <citation type="submission" date="2019-06" db="EMBL/GenBank/DDBJ databases">
        <title>Whole genome shotgun sequence of Acetobacter peroxydans NBRC 13755.</title>
        <authorList>
            <person name="Hosoyama A."/>
            <person name="Uohara A."/>
            <person name="Ohji S."/>
            <person name="Ichikawa N."/>
        </authorList>
    </citation>
    <scope>NUCLEOTIDE SEQUENCE [LARGE SCALE GENOMIC DNA]</scope>
    <source>
        <strain evidence="6 7">NBRC 13755</strain>
    </source>
</reference>
<evidence type="ECO:0000313" key="6">
    <source>
        <dbReference type="EMBL" id="GEB84946.1"/>
    </source>
</evidence>
<dbReference type="InterPro" id="IPR015424">
    <property type="entry name" value="PyrdxlP-dep_Trfase"/>
</dbReference>
<evidence type="ECO:0000256" key="4">
    <source>
        <dbReference type="RuleBase" id="RU003693"/>
    </source>
</evidence>
<dbReference type="InterPro" id="IPR001917">
    <property type="entry name" value="Aminotrans_II_pyridoxalP_BS"/>
</dbReference>
<evidence type="ECO:0000256" key="1">
    <source>
        <dbReference type="ARBA" id="ARBA00001933"/>
    </source>
</evidence>
<dbReference type="Pfam" id="PF00155">
    <property type="entry name" value="Aminotran_1_2"/>
    <property type="match status" value="1"/>
</dbReference>
<evidence type="ECO:0000256" key="2">
    <source>
        <dbReference type="ARBA" id="ARBA00022679"/>
    </source>
</evidence>
<comment type="cofactor">
    <cofactor evidence="1 4">
        <name>pyridoxal 5'-phosphate</name>
        <dbReference type="ChEBI" id="CHEBI:597326"/>
    </cofactor>
</comment>
<organism evidence="6 7">
    <name type="scientific">Acetobacter peroxydans</name>
    <dbReference type="NCBI Taxonomy" id="104098"/>
    <lineage>
        <taxon>Bacteria</taxon>
        <taxon>Pseudomonadati</taxon>
        <taxon>Pseudomonadota</taxon>
        <taxon>Alphaproteobacteria</taxon>
        <taxon>Acetobacterales</taxon>
        <taxon>Acetobacteraceae</taxon>
        <taxon>Acetobacter</taxon>
    </lineage>
</organism>
<dbReference type="EMBL" id="BJMV01000002">
    <property type="protein sequence ID" value="GEB84946.1"/>
    <property type="molecule type" value="Genomic_DNA"/>
</dbReference>
<proteinExistence type="inferred from homology"/>
<dbReference type="NCBIfam" id="NF047599">
    <property type="entry name" value="SerpalmtaseBetaP"/>
    <property type="match status" value="1"/>
</dbReference>
<sequence>MASLFSKYEGLAGSLGAVVAAGGRNPFAVVIEKPLSSTVGVIEGRETLLFGTNNYLGLSQSVRAIKAAQAAAEACGVGTTGSRIANGTQSLHRQLERKIADFFHRRDAMVFSTGYQANLGMISALAGKDDYLLLDADSHASIYDGSRLSAAQVIRFRHNDPDDLYKRIKRLDAPDAAKLVVVEGIYSMTGNVAPVAEFAAVKKETGAYLLVDEAHSFGVLGEHGRGSAEAEGVEADVDFIVGTFSKSLGTVGGYCVSDHPELELVRLNCRPYMFTASLPPEVIAATAAALEEMQEHPELRAQLMDNAARLHAGFVRLGLNASQRVSPVIAVTLETVEQAIPMWNRLLELGVYVNLSLPPATPDSRPLLRCSVMATHTAAQIDQALEIFRQAAEDCNVPLSAKETAA</sequence>
<dbReference type="GO" id="GO:0030170">
    <property type="term" value="F:pyridoxal phosphate binding"/>
    <property type="evidence" value="ECO:0007669"/>
    <property type="project" value="InterPro"/>
</dbReference>
<gene>
    <name evidence="6" type="ORF">APE01nite_07430</name>
</gene>
<protein>
    <submittedName>
        <fullName evidence="6">8-amino-7-oxononanoate synthase</fullName>
    </submittedName>
</protein>
<dbReference type="Gene3D" id="3.90.1150.10">
    <property type="entry name" value="Aspartate Aminotransferase, domain 1"/>
    <property type="match status" value="1"/>
</dbReference>
<evidence type="ECO:0000256" key="3">
    <source>
        <dbReference type="ARBA" id="ARBA00022898"/>
    </source>
</evidence>
<evidence type="ECO:0000259" key="5">
    <source>
        <dbReference type="Pfam" id="PF00155"/>
    </source>
</evidence>
<dbReference type="RefSeq" id="WP_141374858.1">
    <property type="nucleotide sequence ID" value="NZ_BAPL01000030.1"/>
</dbReference>
<dbReference type="PROSITE" id="PS00599">
    <property type="entry name" value="AA_TRANSFER_CLASS_2"/>
    <property type="match status" value="1"/>
</dbReference>
<dbReference type="OrthoDB" id="9807157at2"/>
<feature type="domain" description="Aminotransferase class I/classII large" evidence="5">
    <location>
        <begin position="47"/>
        <end position="386"/>
    </location>
</feature>
<dbReference type="InterPro" id="IPR050087">
    <property type="entry name" value="AON_synthase_class-II"/>
</dbReference>
<keyword evidence="3 4" id="KW-0663">Pyridoxal phosphate</keyword>
<keyword evidence="7" id="KW-1185">Reference proteome</keyword>
<dbReference type="Proteomes" id="UP000317730">
    <property type="component" value="Unassembled WGS sequence"/>
</dbReference>
<evidence type="ECO:0000313" key="7">
    <source>
        <dbReference type="Proteomes" id="UP000317730"/>
    </source>
</evidence>
<dbReference type="PANTHER" id="PTHR13693:SF3">
    <property type="entry name" value="LD36009P"/>
    <property type="match status" value="1"/>
</dbReference>
<dbReference type="Gene3D" id="3.40.640.10">
    <property type="entry name" value="Type I PLP-dependent aspartate aminotransferase-like (Major domain)"/>
    <property type="match status" value="1"/>
</dbReference>